<evidence type="ECO:0000313" key="1">
    <source>
        <dbReference type="EMBL" id="CAD8098028.1"/>
    </source>
</evidence>
<name>A0A8S1P4X4_9CILI</name>
<comment type="caution">
    <text evidence="1">The sequence shown here is derived from an EMBL/GenBank/DDBJ whole genome shotgun (WGS) entry which is preliminary data.</text>
</comment>
<gene>
    <name evidence="1" type="ORF">PSON_ATCC_30995.1.T0690191</name>
</gene>
<sequence>MSLQTYEYIENDQTFRFLAFNQSETLILEDFFRGYLKLQDIISLKFPMSQYLRIAKIKQISKLDHQLNIQFYYEGNNGYKYPVIYGQEQFQKALPLTRIYPNKKYLDVNGIKSVFQSLVEIFHWSANFGLFLDPSYDNLLYKKMEGDFYLFIPSFYIQPNKQLSKRSQISDYLMSSEITFIFLLRLLTEFIDVVKYIDEEIKLYKKIKDKYKFFEEIDQIDPYQIQETCLGVDFIYSENQVKKKMIRYGLKQSQFLYQLNSNQILLATLYTYLEEEQNILDQNINEETLTNNTQKFFTYLQNKQIQGISYDIYTQFQKKLIQLKDDNKITTRRNWKQLYTKHELELIKSNIQTDINDPQNLQNISEIFDIKWSSSINPQNLIYVAISQSGVQVDNDIKKFTITYRIEMIDDKNCYQVKTQVPEILYAIDTADEIAFLVNSFQKEQMPTSLFIDDSRKLTISTALLFSHARPILWEILKIMDIHQIYFYSCLEFYIKNINQGKQQREVKYSSFLTELRNLLKDYEQDSNQIYINIKNRQQGEIGF</sequence>
<reference evidence="1" key="1">
    <citation type="submission" date="2021-01" db="EMBL/GenBank/DDBJ databases">
        <authorList>
            <consortium name="Genoscope - CEA"/>
            <person name="William W."/>
        </authorList>
    </citation>
    <scope>NUCLEOTIDE SEQUENCE</scope>
</reference>
<accession>A0A8S1P4X4</accession>
<evidence type="ECO:0000313" key="2">
    <source>
        <dbReference type="Proteomes" id="UP000692954"/>
    </source>
</evidence>
<organism evidence="1 2">
    <name type="scientific">Paramecium sonneborni</name>
    <dbReference type="NCBI Taxonomy" id="65129"/>
    <lineage>
        <taxon>Eukaryota</taxon>
        <taxon>Sar</taxon>
        <taxon>Alveolata</taxon>
        <taxon>Ciliophora</taxon>
        <taxon>Intramacronucleata</taxon>
        <taxon>Oligohymenophorea</taxon>
        <taxon>Peniculida</taxon>
        <taxon>Parameciidae</taxon>
        <taxon>Paramecium</taxon>
    </lineage>
</organism>
<keyword evidence="2" id="KW-1185">Reference proteome</keyword>
<dbReference type="AlphaFoldDB" id="A0A8S1P4X4"/>
<dbReference type="Proteomes" id="UP000692954">
    <property type="component" value="Unassembled WGS sequence"/>
</dbReference>
<proteinExistence type="predicted"/>
<dbReference type="EMBL" id="CAJJDN010000069">
    <property type="protein sequence ID" value="CAD8098028.1"/>
    <property type="molecule type" value="Genomic_DNA"/>
</dbReference>
<protein>
    <submittedName>
        <fullName evidence="1">Uncharacterized protein</fullName>
    </submittedName>
</protein>